<dbReference type="SMART" id="SM00342">
    <property type="entry name" value="HTH_ARAC"/>
    <property type="match status" value="1"/>
</dbReference>
<dbReference type="PROSITE" id="PS00041">
    <property type="entry name" value="HTH_ARAC_FAMILY_1"/>
    <property type="match status" value="1"/>
</dbReference>
<dbReference type="Gene3D" id="3.40.50.880">
    <property type="match status" value="1"/>
</dbReference>
<protein>
    <submittedName>
        <fullName evidence="5">AraC family transcriptional regulator</fullName>
    </submittedName>
</protein>
<dbReference type="GO" id="GO:0009893">
    <property type="term" value="P:positive regulation of metabolic process"/>
    <property type="evidence" value="ECO:0007669"/>
    <property type="project" value="UniProtKB-ARBA"/>
</dbReference>
<feature type="domain" description="HTH araC/xylS-type" evidence="4">
    <location>
        <begin position="222"/>
        <end position="320"/>
    </location>
</feature>
<keyword evidence="1" id="KW-0805">Transcription regulation</keyword>
<dbReference type="InterPro" id="IPR018062">
    <property type="entry name" value="HTH_AraC-typ_CS"/>
</dbReference>
<accession>A0A159ZW78</accession>
<evidence type="ECO:0000313" key="5">
    <source>
        <dbReference type="EMBL" id="AMZ70438.1"/>
    </source>
</evidence>
<dbReference type="GO" id="GO:0043565">
    <property type="term" value="F:sequence-specific DNA binding"/>
    <property type="evidence" value="ECO:0007669"/>
    <property type="project" value="InterPro"/>
</dbReference>
<evidence type="ECO:0000256" key="3">
    <source>
        <dbReference type="ARBA" id="ARBA00023163"/>
    </source>
</evidence>
<dbReference type="InterPro" id="IPR009057">
    <property type="entry name" value="Homeodomain-like_sf"/>
</dbReference>
<dbReference type="SUPFAM" id="SSF52317">
    <property type="entry name" value="Class I glutamine amidotransferase-like"/>
    <property type="match status" value="1"/>
</dbReference>
<dbReference type="AlphaFoldDB" id="A0A159ZW78"/>
<dbReference type="InterPro" id="IPR002818">
    <property type="entry name" value="DJ-1/PfpI"/>
</dbReference>
<dbReference type="RefSeq" id="WP_063321044.1">
    <property type="nucleotide sequence ID" value="NZ_CP015225.1"/>
</dbReference>
<dbReference type="EMBL" id="CP015225">
    <property type="protein sequence ID" value="AMZ70438.1"/>
    <property type="molecule type" value="Genomic_DNA"/>
</dbReference>
<dbReference type="Proteomes" id="UP000076083">
    <property type="component" value="Chromosome"/>
</dbReference>
<name>A0A159ZW78_PSEFL</name>
<reference evidence="6" key="1">
    <citation type="submission" date="2016-04" db="EMBL/GenBank/DDBJ databases">
        <authorList>
            <person name="Ray J."/>
            <person name="Price M."/>
            <person name="Deutschbauer A."/>
        </authorList>
    </citation>
    <scope>NUCLEOTIDE SEQUENCE [LARGE SCALE GENOMIC DNA]</scope>
    <source>
        <strain evidence="6">FW300-N2E2</strain>
    </source>
</reference>
<keyword evidence="2" id="KW-0238">DNA-binding</keyword>
<keyword evidence="3" id="KW-0804">Transcription</keyword>
<dbReference type="Gene3D" id="1.10.10.60">
    <property type="entry name" value="Homeodomain-like"/>
    <property type="match status" value="2"/>
</dbReference>
<dbReference type="InterPro" id="IPR029062">
    <property type="entry name" value="Class_I_gatase-like"/>
</dbReference>
<dbReference type="GO" id="GO:0003700">
    <property type="term" value="F:DNA-binding transcription factor activity"/>
    <property type="evidence" value="ECO:0007669"/>
    <property type="project" value="InterPro"/>
</dbReference>
<organism evidence="5 6">
    <name type="scientific">Pseudomonas fluorescens</name>
    <dbReference type="NCBI Taxonomy" id="294"/>
    <lineage>
        <taxon>Bacteria</taxon>
        <taxon>Pseudomonadati</taxon>
        <taxon>Pseudomonadota</taxon>
        <taxon>Gammaproteobacteria</taxon>
        <taxon>Pseudomonadales</taxon>
        <taxon>Pseudomonadaceae</taxon>
        <taxon>Pseudomonas</taxon>
    </lineage>
</organism>
<dbReference type="Pfam" id="PF12833">
    <property type="entry name" value="HTH_18"/>
    <property type="match status" value="1"/>
</dbReference>
<dbReference type="InterPro" id="IPR018060">
    <property type="entry name" value="HTH_AraC"/>
</dbReference>
<sequence>MTRPLTIEIGIVLFPGVQLAAVHGLIDLFGVADRFAAQHYKEEGVFLQVSQWQVEGPSGTPVRVGEKAGEAGGSPTVLLMPPRLGTQVSSQEAAPFVDWLLGHHRAGTTLCSVCGGAFLLAETGLLAGRSVTTHWDHADLFRRRFPDAHLDIDRLVIDDGDIISAGGLMAWIDLGLKLVDRFLGPVIMAETAHYLLVDPPGREQRYYSAFSPNLTHGDAPVLKVQHWLQATGAKDTALASLVLRSGLEERTFLRRFRKATGFTAIDYCQRLRVGRAREMLQFSTLPIEAIAWEVGYSDPGAFRKIFIRVTGLTPGEYRQRFSVNRI</sequence>
<dbReference type="PANTHER" id="PTHR43130:SF3">
    <property type="entry name" value="HTH-TYPE TRANSCRIPTIONAL REGULATOR RV1931C"/>
    <property type="match status" value="1"/>
</dbReference>
<evidence type="ECO:0000313" key="6">
    <source>
        <dbReference type="Proteomes" id="UP000076083"/>
    </source>
</evidence>
<dbReference type="SUPFAM" id="SSF46689">
    <property type="entry name" value="Homeodomain-like"/>
    <property type="match status" value="2"/>
</dbReference>
<dbReference type="PROSITE" id="PS01124">
    <property type="entry name" value="HTH_ARAC_FAMILY_2"/>
    <property type="match status" value="1"/>
</dbReference>
<dbReference type="InterPro" id="IPR052158">
    <property type="entry name" value="INH-QAR"/>
</dbReference>
<dbReference type="Pfam" id="PF01965">
    <property type="entry name" value="DJ-1_PfpI"/>
    <property type="match status" value="1"/>
</dbReference>
<reference evidence="5 6" key="2">
    <citation type="journal article" date="2018" name="Nature">
        <title>Mutant phenotypes for thousands of bacterial genes of unknown function.</title>
        <authorList>
            <person name="Price M.N."/>
            <person name="Wetmore K.M."/>
            <person name="Waters R.J."/>
            <person name="Callaghan M."/>
            <person name="Ray J."/>
            <person name="Liu H."/>
            <person name="Kuehl J.V."/>
            <person name="Melnyk R.A."/>
            <person name="Lamson J.S."/>
            <person name="Suh Y."/>
            <person name="Carlson H.K."/>
            <person name="Esquivel Z."/>
            <person name="Sadeeshkumar H."/>
            <person name="Chakraborty R."/>
            <person name="Zane G.M."/>
            <person name="Rubin B.E."/>
            <person name="Wall J.D."/>
            <person name="Visel A."/>
            <person name="Bristow J."/>
            <person name="Blow M.J."/>
            <person name="Arkin A.P."/>
            <person name="Deutschbauer A.M."/>
        </authorList>
    </citation>
    <scope>NUCLEOTIDE SEQUENCE [LARGE SCALE GENOMIC DNA]</scope>
    <source>
        <strain evidence="5 6">FW300-N2E2</strain>
    </source>
</reference>
<evidence type="ECO:0000259" key="4">
    <source>
        <dbReference type="PROSITE" id="PS01124"/>
    </source>
</evidence>
<dbReference type="PANTHER" id="PTHR43130">
    <property type="entry name" value="ARAC-FAMILY TRANSCRIPTIONAL REGULATOR"/>
    <property type="match status" value="1"/>
</dbReference>
<dbReference type="CDD" id="cd03138">
    <property type="entry name" value="GATase1_AraC_2"/>
    <property type="match status" value="1"/>
</dbReference>
<gene>
    <name evidence="5" type="ORF">TK06_04720</name>
</gene>
<proteinExistence type="predicted"/>
<evidence type="ECO:0000256" key="2">
    <source>
        <dbReference type="ARBA" id="ARBA00023125"/>
    </source>
</evidence>
<evidence type="ECO:0000256" key="1">
    <source>
        <dbReference type="ARBA" id="ARBA00023015"/>
    </source>
</evidence>